<dbReference type="Proteomes" id="UP001223802">
    <property type="component" value="Chromosome"/>
</dbReference>
<dbReference type="AlphaFoldDB" id="A0AA50KRN5"/>
<evidence type="ECO:0000256" key="1">
    <source>
        <dbReference type="SAM" id="MobiDB-lite"/>
    </source>
</evidence>
<keyword evidence="3" id="KW-1185">Reference proteome</keyword>
<name>A0AA50KRN5_9GAMM</name>
<dbReference type="GO" id="GO:0003677">
    <property type="term" value="F:DNA binding"/>
    <property type="evidence" value="ECO:0007669"/>
    <property type="project" value="InterPro"/>
</dbReference>
<organism evidence="2 3">
    <name type="scientific">Oceanimonas pelagia</name>
    <dbReference type="NCBI Taxonomy" id="3028314"/>
    <lineage>
        <taxon>Bacteria</taxon>
        <taxon>Pseudomonadati</taxon>
        <taxon>Pseudomonadota</taxon>
        <taxon>Gammaproteobacteria</taxon>
        <taxon>Aeromonadales</taxon>
        <taxon>Aeromonadaceae</taxon>
        <taxon>Oceanimonas</taxon>
    </lineage>
</organism>
<sequence>MFGQQQEQYQQPAAAPVVSHPASVANERGQQSVLSLMMNPALMQSIDSLATLMAEGTVSTPQHLRGKKADCFAICLQAMQWGMNPFPVMQKTHLVNGVLGYEAQLVNAVIVNSGVIKGRFSYRKFGPWERVLGKFAVRESNKDGKKSTYRVPAWTPQDEEGCGVEVSATLTNGKTETIELLLTQARTRNSTLWADDPYQQLCYLAVKRWSRLYTPDVIMGVYTVDELQPEVEINPPGDDAKSRMEEMAERAKKRREAMRAYQQDAEEVVVDDEPAEPEQAEFDRDTGEVYQQEDDAPPSPADEFKIYIGECQTLQELNALGKEIGMNKQLSDADKAAIQQAYTQRAIALKGQ</sequence>
<dbReference type="Pfam" id="PF03837">
    <property type="entry name" value="RecT"/>
    <property type="match status" value="1"/>
</dbReference>
<protein>
    <submittedName>
        <fullName evidence="2">Recombinase RecT</fullName>
    </submittedName>
</protein>
<proteinExistence type="predicted"/>
<gene>
    <name evidence="2" type="ORF">PU634_04960</name>
</gene>
<feature type="region of interest" description="Disordered" evidence="1">
    <location>
        <begin position="265"/>
        <end position="301"/>
    </location>
</feature>
<feature type="compositionally biased region" description="Acidic residues" evidence="1">
    <location>
        <begin position="265"/>
        <end position="280"/>
    </location>
</feature>
<dbReference type="InterPro" id="IPR018330">
    <property type="entry name" value="RecT_fam"/>
</dbReference>
<evidence type="ECO:0000313" key="2">
    <source>
        <dbReference type="EMBL" id="WMC11717.1"/>
    </source>
</evidence>
<dbReference type="GO" id="GO:0006259">
    <property type="term" value="P:DNA metabolic process"/>
    <property type="evidence" value="ECO:0007669"/>
    <property type="project" value="InterPro"/>
</dbReference>
<dbReference type="EMBL" id="CP118224">
    <property type="protein sequence ID" value="WMC11717.1"/>
    <property type="molecule type" value="Genomic_DNA"/>
</dbReference>
<reference evidence="2 3" key="1">
    <citation type="submission" date="2023-02" db="EMBL/GenBank/DDBJ databases">
        <title>Complete genome sequence of a novel bacterium Oceanimonas sp. NTOU-MSR1 isolated from marine coast sediment.</title>
        <authorList>
            <person name="Yang H.-T."/>
            <person name="Chen Y.-L."/>
            <person name="Ho Y.-N."/>
        </authorList>
    </citation>
    <scope>NUCLEOTIDE SEQUENCE [LARGE SCALE GENOMIC DNA]</scope>
    <source>
        <strain evidence="2 3">NTOU-MSR1</strain>
    </source>
</reference>
<dbReference type="KEGG" id="ope:PU634_04960"/>
<evidence type="ECO:0000313" key="3">
    <source>
        <dbReference type="Proteomes" id="UP001223802"/>
    </source>
</evidence>
<dbReference type="RefSeq" id="WP_306762952.1">
    <property type="nucleotide sequence ID" value="NZ_CP118224.1"/>
</dbReference>
<feature type="region of interest" description="Disordered" evidence="1">
    <location>
        <begin position="1"/>
        <end position="22"/>
    </location>
</feature>
<accession>A0AA50KRN5</accession>